<feature type="domain" description="Ketoreductase" evidence="15">
    <location>
        <begin position="31"/>
        <end position="217"/>
    </location>
</feature>
<comment type="function">
    <text evidence="12">Catalyzes the reduction of 3'-oxosphinganine (3-ketodihydrosphingosine/KDS) to sphinganine (dihydrosphingosine/DHS), the second step of de novo sphingolipid biosynthesis.</text>
</comment>
<evidence type="ECO:0000256" key="2">
    <source>
        <dbReference type="ARBA" id="ARBA00004760"/>
    </source>
</evidence>
<keyword evidence="8" id="KW-0746">Sphingolipid metabolism</keyword>
<dbReference type="Proteomes" id="UP000694844">
    <property type="component" value="Chromosome 5"/>
</dbReference>
<protein>
    <recommendedName>
        <fullName evidence="11">3-dehydrosphinganine reductase</fullName>
        <ecNumber evidence="11">1.1.1.102</ecNumber>
    </recommendedName>
</protein>
<keyword evidence="9" id="KW-0560">Oxidoreductase</keyword>
<dbReference type="RefSeq" id="XP_022340284.1">
    <property type="nucleotide sequence ID" value="XM_022484576.1"/>
</dbReference>
<evidence type="ECO:0000256" key="14">
    <source>
        <dbReference type="RuleBase" id="RU000363"/>
    </source>
</evidence>
<comment type="similarity">
    <text evidence="4 14">Belongs to the short-chain dehydrogenases/reductases (SDR) family.</text>
</comment>
<keyword evidence="7" id="KW-0521">NADP</keyword>
<evidence type="ECO:0000313" key="17">
    <source>
        <dbReference type="RefSeq" id="XP_022340284.1"/>
    </source>
</evidence>
<dbReference type="InterPro" id="IPR002347">
    <property type="entry name" value="SDR_fam"/>
</dbReference>
<organism evidence="16 17">
    <name type="scientific">Crassostrea virginica</name>
    <name type="common">Eastern oyster</name>
    <dbReference type="NCBI Taxonomy" id="6565"/>
    <lineage>
        <taxon>Eukaryota</taxon>
        <taxon>Metazoa</taxon>
        <taxon>Spiralia</taxon>
        <taxon>Lophotrochozoa</taxon>
        <taxon>Mollusca</taxon>
        <taxon>Bivalvia</taxon>
        <taxon>Autobranchia</taxon>
        <taxon>Pteriomorphia</taxon>
        <taxon>Ostreida</taxon>
        <taxon>Ostreoidea</taxon>
        <taxon>Ostreidae</taxon>
        <taxon>Crassostrea</taxon>
    </lineage>
</organism>
<dbReference type="SMART" id="SM00822">
    <property type="entry name" value="PKS_KR"/>
    <property type="match status" value="1"/>
</dbReference>
<evidence type="ECO:0000256" key="10">
    <source>
        <dbReference type="ARBA" id="ARBA00023098"/>
    </source>
</evidence>
<dbReference type="Gene3D" id="3.40.50.720">
    <property type="entry name" value="NAD(P)-binding Rossmann-like Domain"/>
    <property type="match status" value="1"/>
</dbReference>
<dbReference type="PANTHER" id="PTHR43550">
    <property type="entry name" value="3-KETODIHYDROSPHINGOSINE REDUCTASE"/>
    <property type="match status" value="1"/>
</dbReference>
<evidence type="ECO:0000256" key="4">
    <source>
        <dbReference type="ARBA" id="ARBA00006484"/>
    </source>
</evidence>
<evidence type="ECO:0000256" key="13">
    <source>
        <dbReference type="ARBA" id="ARBA00048930"/>
    </source>
</evidence>
<comment type="pathway">
    <text evidence="3">Sphingolipid metabolism.</text>
</comment>
<comment type="catalytic activity">
    <reaction evidence="13">
        <text>sphinganine + NADP(+) = 3-oxosphinganine + NADPH + H(+)</text>
        <dbReference type="Rhea" id="RHEA:22640"/>
        <dbReference type="ChEBI" id="CHEBI:15378"/>
        <dbReference type="ChEBI" id="CHEBI:57783"/>
        <dbReference type="ChEBI" id="CHEBI:57817"/>
        <dbReference type="ChEBI" id="CHEBI:58299"/>
        <dbReference type="ChEBI" id="CHEBI:58349"/>
        <dbReference type="EC" id="1.1.1.102"/>
    </reaction>
    <physiologicalReaction direction="right-to-left" evidence="13">
        <dbReference type="Rhea" id="RHEA:22642"/>
    </physiologicalReaction>
</comment>
<dbReference type="PRINTS" id="PR00081">
    <property type="entry name" value="GDHRDH"/>
</dbReference>
<keyword evidence="10" id="KW-0443">Lipid metabolism</keyword>
<evidence type="ECO:0000256" key="9">
    <source>
        <dbReference type="ARBA" id="ARBA00023002"/>
    </source>
</evidence>
<dbReference type="FunFam" id="3.40.50.720:FF:000165">
    <property type="entry name" value="3-ketodihydrosphingosine reductase"/>
    <property type="match status" value="1"/>
</dbReference>
<keyword evidence="16" id="KW-1185">Reference proteome</keyword>
<keyword evidence="6" id="KW-0256">Endoplasmic reticulum</keyword>
<dbReference type="InterPro" id="IPR045022">
    <property type="entry name" value="KDSR-like"/>
</dbReference>
<dbReference type="PRINTS" id="PR00080">
    <property type="entry name" value="SDRFAMILY"/>
</dbReference>
<dbReference type="GO" id="GO:0030148">
    <property type="term" value="P:sphingolipid biosynthetic process"/>
    <property type="evidence" value="ECO:0007669"/>
    <property type="project" value="InterPro"/>
</dbReference>
<dbReference type="KEGG" id="cvn:111134961"/>
<evidence type="ECO:0000256" key="11">
    <source>
        <dbReference type="ARBA" id="ARBA00026112"/>
    </source>
</evidence>
<proteinExistence type="inferred from homology"/>
<sequence length="328" mass="36108">MLIYCALILCIVVFFVLSILLSPKKIDLQGSHVLITGGSSGIGKALAIEAVKRGANVAIIARNEKKLADAKQEIESYIKDKNKQRVFSTSVDITKNAELVKEAVNKAEVELGPVTILINNAGSAVAGNFEETSFEQFQRMMEFNFLGGVNVTKAAIKRMKENNKGRIVFISSQAGQVGVFGYTAYSASKFALRGFAESLQMEVKPFNIYVTMAFPPDTDTPGLAEENKSKPKETLLISDTVGLFSPSDVAKSVLRDTVNGKFLSYVGMDGWLLCNLSSGMSPATSITDLLQQIFTMGLFRFICQFYLFHFDRIIKKCKEEKDTKLKLS</sequence>
<comment type="pathway">
    <text evidence="2">Lipid metabolism; sphingolipid metabolism.</text>
</comment>
<dbReference type="OrthoDB" id="37659at2759"/>
<dbReference type="PROSITE" id="PS00061">
    <property type="entry name" value="ADH_SHORT"/>
    <property type="match status" value="1"/>
</dbReference>
<dbReference type="GO" id="GO:0000166">
    <property type="term" value="F:nucleotide binding"/>
    <property type="evidence" value="ECO:0007669"/>
    <property type="project" value="UniProtKB-KW"/>
</dbReference>
<evidence type="ECO:0000256" key="1">
    <source>
        <dbReference type="ARBA" id="ARBA00004240"/>
    </source>
</evidence>
<accession>A0A8B8EKB5</accession>
<reference evidence="17" key="1">
    <citation type="submission" date="2025-08" db="UniProtKB">
        <authorList>
            <consortium name="RefSeq"/>
        </authorList>
    </citation>
    <scope>IDENTIFICATION</scope>
    <source>
        <tissue evidence="17">Whole sample</tissue>
    </source>
</reference>
<dbReference type="Pfam" id="PF00106">
    <property type="entry name" value="adh_short"/>
    <property type="match status" value="1"/>
</dbReference>
<evidence type="ECO:0000256" key="6">
    <source>
        <dbReference type="ARBA" id="ARBA00022824"/>
    </source>
</evidence>
<dbReference type="GO" id="GO:0005789">
    <property type="term" value="C:endoplasmic reticulum membrane"/>
    <property type="evidence" value="ECO:0007669"/>
    <property type="project" value="TreeGrafter"/>
</dbReference>
<evidence type="ECO:0000259" key="15">
    <source>
        <dbReference type="SMART" id="SM00822"/>
    </source>
</evidence>
<dbReference type="AlphaFoldDB" id="A0A8B8EKB5"/>
<evidence type="ECO:0000256" key="12">
    <source>
        <dbReference type="ARBA" id="ARBA00044737"/>
    </source>
</evidence>
<evidence type="ECO:0000313" key="16">
    <source>
        <dbReference type="Proteomes" id="UP000694844"/>
    </source>
</evidence>
<dbReference type="EC" id="1.1.1.102" evidence="11"/>
<name>A0A8B8EKB5_CRAVI</name>
<evidence type="ECO:0000256" key="3">
    <source>
        <dbReference type="ARBA" id="ARBA00004991"/>
    </source>
</evidence>
<evidence type="ECO:0000256" key="5">
    <source>
        <dbReference type="ARBA" id="ARBA00022741"/>
    </source>
</evidence>
<evidence type="ECO:0000256" key="7">
    <source>
        <dbReference type="ARBA" id="ARBA00022857"/>
    </source>
</evidence>
<evidence type="ECO:0000256" key="8">
    <source>
        <dbReference type="ARBA" id="ARBA00022919"/>
    </source>
</evidence>
<dbReference type="CDD" id="cd08939">
    <property type="entry name" value="KDSR-like_SDR_c"/>
    <property type="match status" value="1"/>
</dbReference>
<dbReference type="GO" id="GO:0047560">
    <property type="term" value="F:3-dehydrosphinganine reductase activity"/>
    <property type="evidence" value="ECO:0007669"/>
    <property type="project" value="UniProtKB-EC"/>
</dbReference>
<dbReference type="GeneID" id="111134961"/>
<dbReference type="InterPro" id="IPR057326">
    <property type="entry name" value="KR_dom"/>
</dbReference>
<gene>
    <name evidence="17" type="primary">LOC111134961</name>
</gene>
<dbReference type="InterPro" id="IPR020904">
    <property type="entry name" value="Sc_DH/Rdtase_CS"/>
</dbReference>
<comment type="subcellular location">
    <subcellularLocation>
        <location evidence="1">Endoplasmic reticulum</location>
    </subcellularLocation>
</comment>
<dbReference type="SUPFAM" id="SSF51735">
    <property type="entry name" value="NAD(P)-binding Rossmann-fold domains"/>
    <property type="match status" value="1"/>
</dbReference>
<dbReference type="PANTHER" id="PTHR43550:SF3">
    <property type="entry name" value="3-KETODIHYDROSPHINGOSINE REDUCTASE"/>
    <property type="match status" value="1"/>
</dbReference>
<dbReference type="InterPro" id="IPR036291">
    <property type="entry name" value="NAD(P)-bd_dom_sf"/>
</dbReference>
<keyword evidence="5" id="KW-0547">Nucleotide-binding</keyword>
<dbReference type="GO" id="GO:0006666">
    <property type="term" value="P:3-keto-sphinganine metabolic process"/>
    <property type="evidence" value="ECO:0007669"/>
    <property type="project" value="InterPro"/>
</dbReference>